<feature type="domain" description="FAD-binding" evidence="5">
    <location>
        <begin position="4"/>
        <end position="341"/>
    </location>
</feature>
<dbReference type="Proteomes" id="UP000500895">
    <property type="component" value="Chromosome"/>
</dbReference>
<dbReference type="EMBL" id="CP050066">
    <property type="protein sequence ID" value="QIP05813.1"/>
    <property type="molecule type" value="Genomic_DNA"/>
</dbReference>
<evidence type="ECO:0000259" key="5">
    <source>
        <dbReference type="Pfam" id="PF01494"/>
    </source>
</evidence>
<dbReference type="Pfam" id="PF01494">
    <property type="entry name" value="FAD_binding_3"/>
    <property type="match status" value="1"/>
</dbReference>
<dbReference type="RefSeq" id="WP_166467078.1">
    <property type="nucleotide sequence ID" value="NZ_CP050066.2"/>
</dbReference>
<dbReference type="PRINTS" id="PR00420">
    <property type="entry name" value="RNGMNOXGNASE"/>
</dbReference>
<organism evidence="6 7">
    <name type="scientific">Bradyrhizobium symbiodeficiens</name>
    <dbReference type="NCBI Taxonomy" id="1404367"/>
    <lineage>
        <taxon>Bacteria</taxon>
        <taxon>Pseudomonadati</taxon>
        <taxon>Pseudomonadota</taxon>
        <taxon>Alphaproteobacteria</taxon>
        <taxon>Hyphomicrobiales</taxon>
        <taxon>Nitrobacteraceae</taxon>
        <taxon>Bradyrhizobium</taxon>
    </lineage>
</organism>
<protein>
    <submittedName>
        <fullName evidence="6">FAD-dependent monooxygenase</fullName>
    </submittedName>
</protein>
<keyword evidence="2" id="KW-0285">Flavoprotein</keyword>
<dbReference type="Gene3D" id="3.30.70.2450">
    <property type="match status" value="1"/>
</dbReference>
<name>A0A6G9A0R9_9BRAD</name>
<evidence type="ECO:0000256" key="1">
    <source>
        <dbReference type="ARBA" id="ARBA00001974"/>
    </source>
</evidence>
<keyword evidence="6" id="KW-0560">Oxidoreductase</keyword>
<feature type="region of interest" description="Disordered" evidence="4">
    <location>
        <begin position="422"/>
        <end position="442"/>
    </location>
</feature>
<dbReference type="GO" id="GO:0016709">
    <property type="term" value="F:oxidoreductase activity, acting on paired donors, with incorporation or reduction of molecular oxygen, NAD(P)H as one donor, and incorporation of one atom of oxygen"/>
    <property type="evidence" value="ECO:0007669"/>
    <property type="project" value="UniProtKB-ARBA"/>
</dbReference>
<keyword evidence="6" id="KW-0503">Monooxygenase</keyword>
<proteinExistence type="predicted"/>
<evidence type="ECO:0000256" key="4">
    <source>
        <dbReference type="SAM" id="MobiDB-lite"/>
    </source>
</evidence>
<gene>
    <name evidence="6" type="ORF">HAV00_05950</name>
</gene>
<dbReference type="SUPFAM" id="SSF51905">
    <property type="entry name" value="FAD/NAD(P)-binding domain"/>
    <property type="match status" value="1"/>
</dbReference>
<evidence type="ECO:0000256" key="2">
    <source>
        <dbReference type="ARBA" id="ARBA00022630"/>
    </source>
</evidence>
<dbReference type="PANTHER" id="PTHR43004:SF19">
    <property type="entry name" value="BINDING MONOOXYGENASE, PUTATIVE (JCVI)-RELATED"/>
    <property type="match status" value="1"/>
</dbReference>
<dbReference type="InterPro" id="IPR036188">
    <property type="entry name" value="FAD/NAD-bd_sf"/>
</dbReference>
<sequence>MTDTVLIVGAGPVGLTMALELARYQVPVRLIDKMTKRGDTSRAIAIWPRTLELLDRAGASAELIALGNKVTAANIIAGSEPMARVQFDDVDTPYPFALMLPQSDTEAVLERHLERFSAPSELGVELITFTQDADGVTATLRHADGRVEAEKFGWLIACDGSHSPIRHSLGLSFEGGTMGTDWALGDFHTTGSPYPLNELFTYWHEDGPLIFFPMAPGRYRVIASLAPSNGAMPVPPSPEAFQAIVDRRGSRNIVLGDAVWTSTFRINERQISTYRAGRVFLAGDAAHVHSPAGGQGMNTGMQDAINLAWKLAMVCRGLSANPSLLDSYDTERRPVGAEVIATAGRLTKIATIHNPIAQHIRNVVAHFALGLSPVQQALKGSMTEISIGYHDSPLNDIASGNSQAGKRMRPLDDEIPYGAGDTPRFTLRAGRASGEPTPALRSDLVDPAIRPAAHGAGIELVRPDGYLAVSAAARDWASIETYLDRLAKGSRPRPHDAALRHAG</sequence>
<evidence type="ECO:0000313" key="6">
    <source>
        <dbReference type="EMBL" id="QIP05813.1"/>
    </source>
</evidence>
<dbReference type="InterPro" id="IPR050641">
    <property type="entry name" value="RIFMO-like"/>
</dbReference>
<keyword evidence="3" id="KW-0274">FAD</keyword>
<comment type="cofactor">
    <cofactor evidence="1">
        <name>FAD</name>
        <dbReference type="ChEBI" id="CHEBI:57692"/>
    </cofactor>
</comment>
<evidence type="ECO:0000256" key="3">
    <source>
        <dbReference type="ARBA" id="ARBA00022827"/>
    </source>
</evidence>
<dbReference type="InterPro" id="IPR002938">
    <property type="entry name" value="FAD-bd"/>
</dbReference>
<dbReference type="GO" id="GO:0071949">
    <property type="term" value="F:FAD binding"/>
    <property type="evidence" value="ECO:0007669"/>
    <property type="project" value="InterPro"/>
</dbReference>
<reference evidence="6 7" key="1">
    <citation type="journal article" date="2020" name="Int. J. Syst. Evol. Microbiol.">
        <title>Description and complete genome sequences of Bradyrhizobium symbiodeficiens sp. nov., a non-symbiotic bacterium associated with legumes native to Canada.</title>
        <authorList>
            <person name="Bromfield E.S.P."/>
            <person name="Cloutier S."/>
            <person name="Nguyen H.D.T."/>
        </authorList>
    </citation>
    <scope>NUCLEOTIDE SEQUENCE [LARGE SCALE GENOMIC DNA]</scope>
    <source>
        <strain evidence="6 7">101S1MB</strain>
    </source>
</reference>
<dbReference type="AlphaFoldDB" id="A0A6G9A0R9"/>
<dbReference type="PANTHER" id="PTHR43004">
    <property type="entry name" value="TRK SYSTEM POTASSIUM UPTAKE PROTEIN"/>
    <property type="match status" value="1"/>
</dbReference>
<accession>A0A6G9A0R9</accession>
<dbReference type="Gene3D" id="3.50.50.60">
    <property type="entry name" value="FAD/NAD(P)-binding domain"/>
    <property type="match status" value="1"/>
</dbReference>
<evidence type="ECO:0000313" key="7">
    <source>
        <dbReference type="Proteomes" id="UP000500895"/>
    </source>
</evidence>